<sequence length="35" mass="3463">MPPTAPAGMPRATALNAVLEIPENVADDAGNSTAV</sequence>
<dbReference type="EMBL" id="JAGGMS010000001">
    <property type="protein sequence ID" value="MBP2183612.1"/>
    <property type="molecule type" value="Genomic_DNA"/>
</dbReference>
<keyword evidence="2" id="KW-1185">Reference proteome</keyword>
<dbReference type="Proteomes" id="UP000741013">
    <property type="component" value="Unassembled WGS sequence"/>
</dbReference>
<reference evidence="1 2" key="1">
    <citation type="submission" date="2021-03" db="EMBL/GenBank/DDBJ databases">
        <title>Sequencing the genomes of 1000 actinobacteria strains.</title>
        <authorList>
            <person name="Klenk H.-P."/>
        </authorList>
    </citation>
    <scope>NUCLEOTIDE SEQUENCE [LARGE SCALE GENOMIC DNA]</scope>
    <source>
        <strain evidence="1 2">DSM 45510</strain>
    </source>
</reference>
<accession>A0ABS4PW10</accession>
<organism evidence="1 2">
    <name type="scientific">Amycolatopsis magusensis</name>
    <dbReference type="NCBI Taxonomy" id="882444"/>
    <lineage>
        <taxon>Bacteria</taxon>
        <taxon>Bacillati</taxon>
        <taxon>Actinomycetota</taxon>
        <taxon>Actinomycetes</taxon>
        <taxon>Pseudonocardiales</taxon>
        <taxon>Pseudonocardiaceae</taxon>
        <taxon>Amycolatopsis</taxon>
    </lineage>
</organism>
<proteinExistence type="predicted"/>
<name>A0ABS4PW10_9PSEU</name>
<gene>
    <name evidence="1" type="ORF">JOM49_005138</name>
</gene>
<evidence type="ECO:0000313" key="1">
    <source>
        <dbReference type="EMBL" id="MBP2183612.1"/>
    </source>
</evidence>
<protein>
    <submittedName>
        <fullName evidence="1">Uncharacterized protein</fullName>
    </submittedName>
</protein>
<comment type="caution">
    <text evidence="1">The sequence shown here is derived from an EMBL/GenBank/DDBJ whole genome shotgun (WGS) entry which is preliminary data.</text>
</comment>
<evidence type="ECO:0000313" key="2">
    <source>
        <dbReference type="Proteomes" id="UP000741013"/>
    </source>
</evidence>